<sequence>MKPLALVVLAISFIVAQQTDGRATALSTHITAPISNRADLSLIYPATDAPLLSLPLPPVHFCGEMVPMHEERVARRLISALSHSSVQASALIRMRQRAASFFPLIEPVLAKYHIPLDFKYLPLVESALVGTAVSPKGAAGYWQLMPATARELGLTVETHRDERLNLMRSTEAACRYLQFLHNRLGSWTLVAAAYNVGIGNLLGNIRKQQRNNYYYLRLNAETGKYLYRILAFKELFTNNTQYRDLLSDRMLATLNQPVVSEAPAQAQDVLFNENVMVNMEREAVTTAAPLATILPTNDRSEDLPLPNAADVFRGGIKARLTEAGELKRGAVWVFNLTRNGFAENVTVSEGDRLYAVIEDIDNKTGKIYFRADKLYTDGSQQSMQLPLAAVDASTGRIGLKLPDVDQMKAGWILTWKVL</sequence>
<evidence type="ECO:0000313" key="3">
    <source>
        <dbReference type="EMBL" id="MBO0951769.1"/>
    </source>
</evidence>
<evidence type="ECO:0000259" key="2">
    <source>
        <dbReference type="Pfam" id="PF01464"/>
    </source>
</evidence>
<dbReference type="PANTHER" id="PTHR37423:SF2">
    <property type="entry name" value="MEMBRANE-BOUND LYTIC MUREIN TRANSGLYCOSYLASE C"/>
    <property type="match status" value="1"/>
</dbReference>
<gene>
    <name evidence="3" type="ORF">J2I46_24515</name>
</gene>
<feature type="domain" description="Transglycosylase SLT" evidence="2">
    <location>
        <begin position="118"/>
        <end position="213"/>
    </location>
</feature>
<dbReference type="CDD" id="cd16894">
    <property type="entry name" value="MltD-like"/>
    <property type="match status" value="1"/>
</dbReference>
<evidence type="ECO:0000313" key="4">
    <source>
        <dbReference type="Proteomes" id="UP000664628"/>
    </source>
</evidence>
<dbReference type="PANTHER" id="PTHR37423">
    <property type="entry name" value="SOLUBLE LYTIC MUREIN TRANSGLYCOSYLASE-RELATED"/>
    <property type="match status" value="1"/>
</dbReference>
<organism evidence="3 4">
    <name type="scientific">Fibrella forsythiae</name>
    <dbReference type="NCBI Taxonomy" id="2817061"/>
    <lineage>
        <taxon>Bacteria</taxon>
        <taxon>Pseudomonadati</taxon>
        <taxon>Bacteroidota</taxon>
        <taxon>Cytophagia</taxon>
        <taxon>Cytophagales</taxon>
        <taxon>Spirosomataceae</taxon>
        <taxon>Fibrella</taxon>
    </lineage>
</organism>
<evidence type="ECO:0000256" key="1">
    <source>
        <dbReference type="ARBA" id="ARBA00007734"/>
    </source>
</evidence>
<dbReference type="InterPro" id="IPR023346">
    <property type="entry name" value="Lysozyme-like_dom_sf"/>
</dbReference>
<dbReference type="RefSeq" id="WP_207331710.1">
    <property type="nucleotide sequence ID" value="NZ_JAFMYW010000008.1"/>
</dbReference>
<name>A0ABS3JP48_9BACT</name>
<dbReference type="Pfam" id="PF01464">
    <property type="entry name" value="SLT"/>
    <property type="match status" value="1"/>
</dbReference>
<comment type="caution">
    <text evidence="3">The sequence shown here is derived from an EMBL/GenBank/DDBJ whole genome shotgun (WGS) entry which is preliminary data.</text>
</comment>
<comment type="similarity">
    <text evidence="1">Belongs to the transglycosylase Slt family.</text>
</comment>
<proteinExistence type="inferred from homology"/>
<dbReference type="SUPFAM" id="SSF53955">
    <property type="entry name" value="Lysozyme-like"/>
    <property type="match status" value="1"/>
</dbReference>
<dbReference type="EMBL" id="JAFMYW010000008">
    <property type="protein sequence ID" value="MBO0951769.1"/>
    <property type="molecule type" value="Genomic_DNA"/>
</dbReference>
<dbReference type="Proteomes" id="UP000664628">
    <property type="component" value="Unassembled WGS sequence"/>
</dbReference>
<protein>
    <submittedName>
        <fullName evidence="3">Transglycosylase SLT domain-containing protein</fullName>
    </submittedName>
</protein>
<reference evidence="3 4" key="1">
    <citation type="submission" date="2021-03" db="EMBL/GenBank/DDBJ databases">
        <title>Fibrella sp. HMF5405 genome sequencing and assembly.</title>
        <authorList>
            <person name="Kang H."/>
            <person name="Kim H."/>
            <person name="Bae S."/>
            <person name="Joh K."/>
        </authorList>
    </citation>
    <scope>NUCLEOTIDE SEQUENCE [LARGE SCALE GENOMIC DNA]</scope>
    <source>
        <strain evidence="3 4">HMF5405</strain>
    </source>
</reference>
<keyword evidence="4" id="KW-1185">Reference proteome</keyword>
<dbReference type="InterPro" id="IPR008258">
    <property type="entry name" value="Transglycosylase_SLT_dom_1"/>
</dbReference>
<accession>A0ABS3JP48</accession>
<dbReference type="Gene3D" id="1.10.530.10">
    <property type="match status" value="1"/>
</dbReference>